<evidence type="ECO:0000256" key="4">
    <source>
        <dbReference type="ARBA" id="ARBA00023242"/>
    </source>
</evidence>
<organism evidence="8 9">
    <name type="scientific">Emergomyces africanus</name>
    <dbReference type="NCBI Taxonomy" id="1955775"/>
    <lineage>
        <taxon>Eukaryota</taxon>
        <taxon>Fungi</taxon>
        <taxon>Dikarya</taxon>
        <taxon>Ascomycota</taxon>
        <taxon>Pezizomycotina</taxon>
        <taxon>Eurotiomycetes</taxon>
        <taxon>Eurotiomycetidae</taxon>
        <taxon>Onygenales</taxon>
        <taxon>Ajellomycetaceae</taxon>
        <taxon>Emergomyces</taxon>
    </lineage>
</organism>
<dbReference type="Pfam" id="PF09749">
    <property type="entry name" value="HVSL"/>
    <property type="match status" value="1"/>
</dbReference>
<proteinExistence type="predicted"/>
<dbReference type="STRING" id="1658172.A0A1B7NR34"/>
<dbReference type="Proteomes" id="UP000091918">
    <property type="component" value="Unassembled WGS sequence"/>
</dbReference>
<evidence type="ECO:0000313" key="8">
    <source>
        <dbReference type="EMBL" id="OAX79271.1"/>
    </source>
</evidence>
<evidence type="ECO:0000256" key="7">
    <source>
        <dbReference type="SAM" id="MobiDB-lite"/>
    </source>
</evidence>
<name>A0A1B7NR34_9EURO</name>
<feature type="region of interest" description="Disordered" evidence="7">
    <location>
        <begin position="119"/>
        <end position="140"/>
    </location>
</feature>
<gene>
    <name evidence="8" type="ORF">ACJ72_06413</name>
</gene>
<protein>
    <recommendedName>
        <fullName evidence="5">U6 snRNA phosphodiesterase 1</fullName>
    </recommendedName>
    <alternativeName>
        <fullName evidence="6">3'-5' RNA exonuclease USB1</fullName>
    </alternativeName>
</protein>
<dbReference type="PANTHER" id="PTHR13522">
    <property type="entry name" value="U6 SNRNA PHOSPHODIESTERASE 1"/>
    <property type="match status" value="1"/>
</dbReference>
<dbReference type="Gene3D" id="3.90.1140.10">
    <property type="entry name" value="Cyclic phosphodiesterase"/>
    <property type="match status" value="1"/>
</dbReference>
<dbReference type="OrthoDB" id="49151at2759"/>
<evidence type="ECO:0000256" key="3">
    <source>
        <dbReference type="ARBA" id="ARBA00023239"/>
    </source>
</evidence>
<reference evidence="8 9" key="1">
    <citation type="submission" date="2015-07" db="EMBL/GenBank/DDBJ databases">
        <title>Emmonsia species relationships and genome sequence.</title>
        <authorList>
            <person name="Cuomo C.A."/>
            <person name="Schwartz I.S."/>
            <person name="Kenyon C."/>
            <person name="de Hoog G.S."/>
            <person name="Govender N.P."/>
            <person name="Botha A."/>
            <person name="Moreno L."/>
            <person name="de Vries M."/>
            <person name="Munoz J.F."/>
            <person name="Stielow J.B."/>
        </authorList>
    </citation>
    <scope>NUCLEOTIDE SEQUENCE [LARGE SCALE GENOMIC DNA]</scope>
    <source>
        <strain evidence="8 9">CBS 136260</strain>
    </source>
</reference>
<evidence type="ECO:0000256" key="1">
    <source>
        <dbReference type="ARBA" id="ARBA00022722"/>
    </source>
</evidence>
<dbReference type="GO" id="GO:0000175">
    <property type="term" value="F:3'-5'-RNA exonuclease activity"/>
    <property type="evidence" value="ECO:0007669"/>
    <property type="project" value="TreeGrafter"/>
</dbReference>
<evidence type="ECO:0000313" key="9">
    <source>
        <dbReference type="Proteomes" id="UP000091918"/>
    </source>
</evidence>
<dbReference type="GO" id="GO:0034477">
    <property type="term" value="P:U6 snRNA 3'-end processing"/>
    <property type="evidence" value="ECO:0007669"/>
    <property type="project" value="InterPro"/>
</dbReference>
<keyword evidence="1" id="KW-0540">Nuclease</keyword>
<accession>A0A1B7NR34</accession>
<evidence type="ECO:0000256" key="2">
    <source>
        <dbReference type="ARBA" id="ARBA00022801"/>
    </source>
</evidence>
<dbReference type="InterPro" id="IPR027521">
    <property type="entry name" value="Usb1"/>
</dbReference>
<comment type="caution">
    <text evidence="8">The sequence shown here is derived from an EMBL/GenBank/DDBJ whole genome shotgun (WGS) entry which is preliminary data.</text>
</comment>
<evidence type="ECO:0000256" key="6">
    <source>
        <dbReference type="ARBA" id="ARBA00030030"/>
    </source>
</evidence>
<dbReference type="GO" id="GO:0005634">
    <property type="term" value="C:nucleus"/>
    <property type="evidence" value="ECO:0007669"/>
    <property type="project" value="TreeGrafter"/>
</dbReference>
<dbReference type="AlphaFoldDB" id="A0A1B7NR34"/>
<keyword evidence="3" id="KW-0456">Lyase</keyword>
<keyword evidence="4" id="KW-0539">Nucleus</keyword>
<dbReference type="PANTHER" id="PTHR13522:SF3">
    <property type="entry name" value="U6 SNRNA PHOSPHODIESTERASE 1"/>
    <property type="match status" value="1"/>
</dbReference>
<keyword evidence="2" id="KW-0378">Hydrolase</keyword>
<dbReference type="GO" id="GO:0016829">
    <property type="term" value="F:lyase activity"/>
    <property type="evidence" value="ECO:0007669"/>
    <property type="project" value="UniProtKB-KW"/>
</dbReference>
<evidence type="ECO:0000256" key="5">
    <source>
        <dbReference type="ARBA" id="ARBA00029543"/>
    </source>
</evidence>
<keyword evidence="9" id="KW-1185">Reference proteome</keyword>
<sequence>MITQCSQKLQNGLEIHDLLHSDLGAQVPLHISLSRPVVLVTEDRQPFRDLLNDAIRESDIHPFFVRMDGLDWVSNFEKTRWFLVLRVIKPKNNELNRLLAISNQSLSAFRQPPLYQIPPPATMRAQKRDTETPRTQRSKTSATVADYSEYFHISIAWSLTEPSLEDKQRVALVELGGVKGIEVHFDSVKLKIGNSVHNLELPSRVLNEGGFCGL</sequence>
<dbReference type="EMBL" id="LGUA01001088">
    <property type="protein sequence ID" value="OAX79271.1"/>
    <property type="molecule type" value="Genomic_DNA"/>
</dbReference>